<evidence type="ECO:0000313" key="3">
    <source>
        <dbReference type="Proteomes" id="UP001084197"/>
    </source>
</evidence>
<proteinExistence type="predicted"/>
<dbReference type="RefSeq" id="WP_268778544.1">
    <property type="nucleotide sequence ID" value="NZ_JAPRAT010000001.1"/>
</dbReference>
<organism evidence="2 3">
    <name type="scientific">Natronobacillus azotifigens</name>
    <dbReference type="NCBI Taxonomy" id="472978"/>
    <lineage>
        <taxon>Bacteria</taxon>
        <taxon>Bacillati</taxon>
        <taxon>Bacillota</taxon>
        <taxon>Bacilli</taxon>
        <taxon>Bacillales</taxon>
        <taxon>Bacillaceae</taxon>
        <taxon>Natronobacillus</taxon>
    </lineage>
</organism>
<name>A0A9J6R813_9BACI</name>
<gene>
    <name evidence="2" type="ORF">OWO01_00985</name>
</gene>
<accession>A0A9J6R813</accession>
<dbReference type="InterPro" id="IPR049251">
    <property type="entry name" value="DUF6884"/>
</dbReference>
<sequence length="151" mass="17533">MQLAIIPCGKKKIWDKYPQKQGVTVDEAYIGVLHRLTKQYATLFCDQWVIMSAKHGFQLPYEIIPSNYNLTFGMKRSPSVITNQQLMKQWKEKDLIKYEQIIVLTGKKHKKVIDQLFLTDQEIIYPLLGTQGIGDMQKKLKLAIESKNPLH</sequence>
<comment type="caution">
    <text evidence="2">The sequence shown here is derived from an EMBL/GenBank/DDBJ whole genome shotgun (WGS) entry which is preliminary data.</text>
</comment>
<dbReference type="Proteomes" id="UP001084197">
    <property type="component" value="Unassembled WGS sequence"/>
</dbReference>
<dbReference type="AlphaFoldDB" id="A0A9J6R813"/>
<dbReference type="Pfam" id="PF21818">
    <property type="entry name" value="DUF6884"/>
    <property type="match status" value="1"/>
</dbReference>
<protein>
    <recommendedName>
        <fullName evidence="1">DUF6884 domain-containing protein</fullName>
    </recommendedName>
</protein>
<dbReference type="EMBL" id="JAPRAT010000001">
    <property type="protein sequence ID" value="MCZ0701784.1"/>
    <property type="molecule type" value="Genomic_DNA"/>
</dbReference>
<evidence type="ECO:0000259" key="1">
    <source>
        <dbReference type="Pfam" id="PF21818"/>
    </source>
</evidence>
<evidence type="ECO:0000313" key="2">
    <source>
        <dbReference type="EMBL" id="MCZ0701784.1"/>
    </source>
</evidence>
<reference evidence="2" key="1">
    <citation type="submission" date="2022-11" db="EMBL/GenBank/DDBJ databases">
        <title>WGS of Natronobacillus azotifigens 24KS-1, an anaerobic diazotrophic haloalkaliphile from soda-rich habitats.</title>
        <authorList>
            <person name="Sorokin D.Y."/>
            <person name="Merkel A.Y."/>
        </authorList>
    </citation>
    <scope>NUCLEOTIDE SEQUENCE</scope>
    <source>
        <strain evidence="2">24KS-1</strain>
    </source>
</reference>
<feature type="domain" description="DUF6884" evidence="1">
    <location>
        <begin position="4"/>
        <end position="136"/>
    </location>
</feature>
<keyword evidence="3" id="KW-1185">Reference proteome</keyword>